<organism evidence="2 3">
    <name type="scientific">Streptomyces niveiscabiei</name>
    <dbReference type="NCBI Taxonomy" id="164115"/>
    <lineage>
        <taxon>Bacteria</taxon>
        <taxon>Bacillati</taxon>
        <taxon>Actinomycetota</taxon>
        <taxon>Actinomycetes</taxon>
        <taxon>Kitasatosporales</taxon>
        <taxon>Streptomycetaceae</taxon>
        <taxon>Streptomyces</taxon>
    </lineage>
</organism>
<dbReference type="Proteomes" id="UP001631957">
    <property type="component" value="Unassembled WGS sequence"/>
</dbReference>
<comment type="caution">
    <text evidence="2">The sequence shown here is derived from an EMBL/GenBank/DDBJ whole genome shotgun (WGS) entry which is preliminary data.</text>
</comment>
<evidence type="ECO:0000313" key="3">
    <source>
        <dbReference type="Proteomes" id="UP001631957"/>
    </source>
</evidence>
<sequence length="64" mass="6319">AGAARAAKGVRSRGPRTGPIPSPVPRKSTVSHVWLHSVNGNEAAGSLAASASEGSTATTNQAVL</sequence>
<dbReference type="EMBL" id="JBJVNI010000159">
    <property type="protein sequence ID" value="MFM9616190.1"/>
    <property type="molecule type" value="Genomic_DNA"/>
</dbReference>
<gene>
    <name evidence="2" type="ORF">ACKI18_47195</name>
</gene>
<reference evidence="2 3" key="1">
    <citation type="submission" date="2024-12" db="EMBL/GenBank/DDBJ databases">
        <title>Forecasting of Potato common scab and diversities of Pathogenic streptomyces spp. in china.</title>
        <authorList>
            <person name="Handique U."/>
            <person name="Wu J."/>
        </authorList>
    </citation>
    <scope>NUCLEOTIDE SEQUENCE [LARGE SCALE GENOMIC DNA]</scope>
    <source>
        <strain evidence="2 3">ZRIMU1530</strain>
    </source>
</reference>
<accession>A0ABW9I779</accession>
<evidence type="ECO:0000256" key="1">
    <source>
        <dbReference type="SAM" id="MobiDB-lite"/>
    </source>
</evidence>
<proteinExistence type="predicted"/>
<dbReference type="RefSeq" id="WP_409134889.1">
    <property type="nucleotide sequence ID" value="NZ_JBJVNI010000159.1"/>
</dbReference>
<protein>
    <submittedName>
        <fullName evidence="2">Uncharacterized protein</fullName>
    </submittedName>
</protein>
<feature type="region of interest" description="Disordered" evidence="1">
    <location>
        <begin position="45"/>
        <end position="64"/>
    </location>
</feature>
<feature type="region of interest" description="Disordered" evidence="1">
    <location>
        <begin position="1"/>
        <end position="28"/>
    </location>
</feature>
<name>A0ABW9I779_9ACTN</name>
<feature type="non-terminal residue" evidence="2">
    <location>
        <position position="1"/>
    </location>
</feature>
<evidence type="ECO:0000313" key="2">
    <source>
        <dbReference type="EMBL" id="MFM9616190.1"/>
    </source>
</evidence>
<keyword evidence="3" id="KW-1185">Reference proteome</keyword>